<evidence type="ECO:0000256" key="1">
    <source>
        <dbReference type="SAM" id="Phobius"/>
    </source>
</evidence>
<comment type="caution">
    <text evidence="2">The sequence shown here is derived from an EMBL/GenBank/DDBJ whole genome shotgun (WGS) entry which is preliminary data.</text>
</comment>
<sequence>MGVADKPNDYPVAIGDSQKLQMLRHKLLRAISDFGASLEVAHGLLRQLPRFKGPSLDGSNNEMEEEIQMYCARIQRHQGNVSALLDIATGTGDLLSKILELRSYRVQLCVNEAMQGSLGGLNRIAAESSAVVEQGRKDSKTLKTLTIAATAYLPATLLATLFSSDLIRLRPNDQGEENVHFHVAGQFWLYVVVTLMLTTATLAPAVLSSEMWARLYNRFRSRQCI</sequence>
<dbReference type="Proteomes" id="UP001172102">
    <property type="component" value="Unassembled WGS sequence"/>
</dbReference>
<dbReference type="EMBL" id="JAUKUA010000007">
    <property type="protein sequence ID" value="KAK0705598.1"/>
    <property type="molecule type" value="Genomic_DNA"/>
</dbReference>
<reference evidence="2" key="1">
    <citation type="submission" date="2023-06" db="EMBL/GenBank/DDBJ databases">
        <title>Genome-scale phylogeny and comparative genomics of the fungal order Sordariales.</title>
        <authorList>
            <consortium name="Lawrence Berkeley National Laboratory"/>
            <person name="Hensen N."/>
            <person name="Bonometti L."/>
            <person name="Westerberg I."/>
            <person name="Brannstrom I.O."/>
            <person name="Guillou S."/>
            <person name="Cros-Aarteil S."/>
            <person name="Calhoun S."/>
            <person name="Haridas S."/>
            <person name="Kuo A."/>
            <person name="Mondo S."/>
            <person name="Pangilinan J."/>
            <person name="Riley R."/>
            <person name="Labutti K."/>
            <person name="Andreopoulos B."/>
            <person name="Lipzen A."/>
            <person name="Chen C."/>
            <person name="Yanf M."/>
            <person name="Daum C."/>
            <person name="Ng V."/>
            <person name="Clum A."/>
            <person name="Steindorff A."/>
            <person name="Ohm R."/>
            <person name="Martin F."/>
            <person name="Silar P."/>
            <person name="Natvig D."/>
            <person name="Lalanne C."/>
            <person name="Gautier V."/>
            <person name="Ament-Velasquez S.L."/>
            <person name="Kruys A."/>
            <person name="Hutchinson M.I."/>
            <person name="Powell A.J."/>
            <person name="Barry K."/>
            <person name="Miller A.N."/>
            <person name="Grigoriev I.V."/>
            <person name="Debuchy R."/>
            <person name="Gladieux P."/>
            <person name="Thoren M.H."/>
            <person name="Johannesson H."/>
        </authorList>
    </citation>
    <scope>NUCLEOTIDE SEQUENCE</scope>
    <source>
        <strain evidence="2">SMH4607-1</strain>
    </source>
</reference>
<accession>A0AA39ZXS1</accession>
<evidence type="ECO:0000313" key="2">
    <source>
        <dbReference type="EMBL" id="KAK0705598.1"/>
    </source>
</evidence>
<dbReference type="Gene3D" id="1.20.58.340">
    <property type="entry name" value="Magnesium transport protein CorA, transmembrane region"/>
    <property type="match status" value="1"/>
</dbReference>
<gene>
    <name evidence="2" type="ORF">B0H67DRAFT_594510</name>
</gene>
<name>A0AA39ZXS1_9PEZI</name>
<proteinExistence type="predicted"/>
<protein>
    <submittedName>
        <fullName evidence="2">Uncharacterized protein</fullName>
    </submittedName>
</protein>
<dbReference type="AlphaFoldDB" id="A0AA39ZXS1"/>
<keyword evidence="1" id="KW-1133">Transmembrane helix</keyword>
<feature type="transmembrane region" description="Helical" evidence="1">
    <location>
        <begin position="187"/>
        <end position="213"/>
    </location>
</feature>
<keyword evidence="1" id="KW-0812">Transmembrane</keyword>
<organism evidence="2 3">
    <name type="scientific">Lasiosphaeris hirsuta</name>
    <dbReference type="NCBI Taxonomy" id="260670"/>
    <lineage>
        <taxon>Eukaryota</taxon>
        <taxon>Fungi</taxon>
        <taxon>Dikarya</taxon>
        <taxon>Ascomycota</taxon>
        <taxon>Pezizomycotina</taxon>
        <taxon>Sordariomycetes</taxon>
        <taxon>Sordariomycetidae</taxon>
        <taxon>Sordariales</taxon>
        <taxon>Lasiosphaeriaceae</taxon>
        <taxon>Lasiosphaeris</taxon>
    </lineage>
</organism>
<keyword evidence="3" id="KW-1185">Reference proteome</keyword>
<keyword evidence="1" id="KW-0472">Membrane</keyword>
<evidence type="ECO:0000313" key="3">
    <source>
        <dbReference type="Proteomes" id="UP001172102"/>
    </source>
</evidence>
<feature type="transmembrane region" description="Helical" evidence="1">
    <location>
        <begin position="145"/>
        <end position="167"/>
    </location>
</feature>